<dbReference type="InterPro" id="IPR051056">
    <property type="entry name" value="Glycosyl_Hydrolase_73"/>
</dbReference>
<accession>A0A7G9T658</accession>
<evidence type="ECO:0000259" key="4">
    <source>
        <dbReference type="SMART" id="SM00047"/>
    </source>
</evidence>
<dbReference type="KEGG" id="wdi:H9L19_01410"/>
<dbReference type="AlphaFoldDB" id="A0A7G9T658"/>
<dbReference type="Gene3D" id="4.10.80.30">
    <property type="entry name" value="DNA polymerase, domain 6"/>
    <property type="match status" value="1"/>
</dbReference>
<dbReference type="SMART" id="SM00047">
    <property type="entry name" value="LYZ2"/>
    <property type="match status" value="1"/>
</dbReference>
<evidence type="ECO:0000256" key="2">
    <source>
        <dbReference type="ARBA" id="ARBA00022801"/>
    </source>
</evidence>
<name>A0A7G9T658_9LACO</name>
<dbReference type="Gene3D" id="1.10.530.10">
    <property type="match status" value="1"/>
</dbReference>
<feature type="transmembrane region" description="Helical" evidence="3">
    <location>
        <begin position="30"/>
        <end position="48"/>
    </location>
</feature>
<keyword evidence="3" id="KW-0472">Membrane</keyword>
<sequence>MTRKKRKRKMKGWSRWHPAKFFIRAGHLRPWRIIIVISGIMFISWHISDLRQVKVADPEMVDVTKLPMNQLTKDQFIRRLAPEAQTIQLQYGVRASITLSQAALESDWGQSELAYKYNNFFGVKASSGMKQVSLPTSEYVNGKWIKVDAPFRAYDSWQESMVDHAKLLVNGTADNHARYLKVIQGSTAEESAKELVEGGYATDPKYAEKLIYIINTYHLEQYDYQ</sequence>
<dbReference type="RefSeq" id="WP_187529415.1">
    <property type="nucleotide sequence ID" value="NZ_CP060724.1"/>
</dbReference>
<dbReference type="InterPro" id="IPR002901">
    <property type="entry name" value="MGlyc_endo_b_GlcNAc-like_dom"/>
</dbReference>
<keyword evidence="6" id="KW-1185">Reference proteome</keyword>
<gene>
    <name evidence="5" type="ORF">H9L19_01410</name>
</gene>
<dbReference type="Proteomes" id="UP000515800">
    <property type="component" value="Chromosome"/>
</dbReference>
<comment type="similarity">
    <text evidence="1">Belongs to the glycosyl hydrolase 73 family.</text>
</comment>
<keyword evidence="3" id="KW-0812">Transmembrane</keyword>
<keyword evidence="3" id="KW-1133">Transmembrane helix</keyword>
<reference evidence="5 6" key="1">
    <citation type="submission" date="2020-08" db="EMBL/GenBank/DDBJ databases">
        <title>Genome sequence of Weissella diestrammenae KACC 16890T.</title>
        <authorList>
            <person name="Hyun D.-W."/>
            <person name="Bae J.-W."/>
        </authorList>
    </citation>
    <scope>NUCLEOTIDE SEQUENCE [LARGE SCALE GENOMIC DNA]</scope>
    <source>
        <strain evidence="5 6">KACC 16890</strain>
    </source>
</reference>
<feature type="domain" description="Mannosyl-glycoprotein endo-beta-N-acetylglucosamidase-like" evidence="4">
    <location>
        <begin position="65"/>
        <end position="223"/>
    </location>
</feature>
<evidence type="ECO:0000313" key="5">
    <source>
        <dbReference type="EMBL" id="QNN75583.1"/>
    </source>
</evidence>
<protein>
    <submittedName>
        <fullName evidence="5">Glycoside hydrolase family 73 protein</fullName>
    </submittedName>
</protein>
<dbReference type="EMBL" id="CP060724">
    <property type="protein sequence ID" value="QNN75583.1"/>
    <property type="molecule type" value="Genomic_DNA"/>
</dbReference>
<dbReference type="Pfam" id="PF01832">
    <property type="entry name" value="Glucosaminidase"/>
    <property type="match status" value="1"/>
</dbReference>
<proteinExistence type="inferred from homology"/>
<dbReference type="PRINTS" id="PR01002">
    <property type="entry name" value="FLGFLGJ"/>
</dbReference>
<dbReference type="GO" id="GO:0004040">
    <property type="term" value="F:amidase activity"/>
    <property type="evidence" value="ECO:0007669"/>
    <property type="project" value="InterPro"/>
</dbReference>
<evidence type="ECO:0000256" key="1">
    <source>
        <dbReference type="ARBA" id="ARBA00010266"/>
    </source>
</evidence>
<dbReference type="PANTHER" id="PTHR33308:SF10">
    <property type="entry name" value="EXO-GLUCOSAMINIDASE LYTG"/>
    <property type="match status" value="1"/>
</dbReference>
<dbReference type="PANTHER" id="PTHR33308">
    <property type="entry name" value="PEPTIDOGLYCAN HYDROLASE FLGJ"/>
    <property type="match status" value="1"/>
</dbReference>
<organism evidence="5 6">
    <name type="scientific">Weissella diestrammenae</name>
    <dbReference type="NCBI Taxonomy" id="1162633"/>
    <lineage>
        <taxon>Bacteria</taxon>
        <taxon>Bacillati</taxon>
        <taxon>Bacillota</taxon>
        <taxon>Bacilli</taxon>
        <taxon>Lactobacillales</taxon>
        <taxon>Lactobacillaceae</taxon>
        <taxon>Weissella</taxon>
    </lineage>
</organism>
<keyword evidence="2 5" id="KW-0378">Hydrolase</keyword>
<evidence type="ECO:0000256" key="3">
    <source>
        <dbReference type="SAM" id="Phobius"/>
    </source>
</evidence>
<evidence type="ECO:0000313" key="6">
    <source>
        <dbReference type="Proteomes" id="UP000515800"/>
    </source>
</evidence>